<organism evidence="2 3">
    <name type="scientific">Coemansia aciculifera</name>
    <dbReference type="NCBI Taxonomy" id="417176"/>
    <lineage>
        <taxon>Eukaryota</taxon>
        <taxon>Fungi</taxon>
        <taxon>Fungi incertae sedis</taxon>
        <taxon>Zoopagomycota</taxon>
        <taxon>Kickxellomycotina</taxon>
        <taxon>Kickxellomycetes</taxon>
        <taxon>Kickxellales</taxon>
        <taxon>Kickxellaceae</taxon>
        <taxon>Coemansia</taxon>
    </lineage>
</organism>
<evidence type="ECO:0000256" key="1">
    <source>
        <dbReference type="SAM" id="MobiDB-lite"/>
    </source>
</evidence>
<dbReference type="EMBL" id="JANBUY010000170">
    <property type="protein sequence ID" value="KAJ2862387.1"/>
    <property type="molecule type" value="Genomic_DNA"/>
</dbReference>
<dbReference type="Proteomes" id="UP001140074">
    <property type="component" value="Unassembled WGS sequence"/>
</dbReference>
<comment type="caution">
    <text evidence="2">The sequence shown here is derived from an EMBL/GenBank/DDBJ whole genome shotgun (WGS) entry which is preliminary data.</text>
</comment>
<name>A0A9W8M5D8_9FUNG</name>
<evidence type="ECO:0000313" key="2">
    <source>
        <dbReference type="EMBL" id="KAJ2862387.1"/>
    </source>
</evidence>
<evidence type="ECO:0000313" key="3">
    <source>
        <dbReference type="Proteomes" id="UP001140074"/>
    </source>
</evidence>
<sequence length="119" mass="12985">MELGIMTGVFNVPLKAGGSGFNKIKAIFAHTGVPRPTLDKHNISRPEPRPNASTGDNPFDEAFNLIVADIRGLVNAHIDRYTQNTLSEVPSAKLAELKRAMMAHCIQSYDGYSYGDRPA</sequence>
<proteinExistence type="predicted"/>
<protein>
    <submittedName>
        <fullName evidence="2">Uncharacterized protein</fullName>
    </submittedName>
</protein>
<feature type="compositionally biased region" description="Basic and acidic residues" evidence="1">
    <location>
        <begin position="37"/>
        <end position="48"/>
    </location>
</feature>
<reference evidence="2" key="1">
    <citation type="submission" date="2022-07" db="EMBL/GenBank/DDBJ databases">
        <title>Phylogenomic reconstructions and comparative analyses of Kickxellomycotina fungi.</title>
        <authorList>
            <person name="Reynolds N.K."/>
            <person name="Stajich J.E."/>
            <person name="Barry K."/>
            <person name="Grigoriev I.V."/>
            <person name="Crous P."/>
            <person name="Smith M.E."/>
        </authorList>
    </citation>
    <scope>NUCLEOTIDE SEQUENCE</scope>
    <source>
        <strain evidence="2">RSA 476</strain>
    </source>
</reference>
<accession>A0A9W8M5D8</accession>
<dbReference type="AlphaFoldDB" id="A0A9W8M5D8"/>
<feature type="non-terminal residue" evidence="2">
    <location>
        <position position="119"/>
    </location>
</feature>
<keyword evidence="3" id="KW-1185">Reference proteome</keyword>
<feature type="region of interest" description="Disordered" evidence="1">
    <location>
        <begin position="34"/>
        <end position="57"/>
    </location>
</feature>
<gene>
    <name evidence="2" type="ORF">GGH94_004288</name>
</gene>